<feature type="region of interest" description="Disordered" evidence="1">
    <location>
        <begin position="143"/>
        <end position="185"/>
    </location>
</feature>
<name>A0AA40B8C3_9PEZI</name>
<keyword evidence="3" id="KW-1185">Reference proteome</keyword>
<evidence type="ECO:0000256" key="1">
    <source>
        <dbReference type="SAM" id="MobiDB-lite"/>
    </source>
</evidence>
<dbReference type="AlphaFoldDB" id="A0AA40B8C3"/>
<dbReference type="EMBL" id="JAUKUA010000001">
    <property type="protein sequence ID" value="KAK0729449.1"/>
    <property type="molecule type" value="Genomic_DNA"/>
</dbReference>
<accession>A0AA40B8C3</accession>
<protein>
    <submittedName>
        <fullName evidence="2">Uncharacterized protein</fullName>
    </submittedName>
</protein>
<proteinExistence type="predicted"/>
<dbReference type="Proteomes" id="UP001172102">
    <property type="component" value="Unassembled WGS sequence"/>
</dbReference>
<feature type="compositionally biased region" description="Basic residues" evidence="1">
    <location>
        <begin position="173"/>
        <end position="185"/>
    </location>
</feature>
<feature type="compositionally biased region" description="Basic and acidic residues" evidence="1">
    <location>
        <begin position="143"/>
        <end position="158"/>
    </location>
</feature>
<organism evidence="2 3">
    <name type="scientific">Lasiosphaeris hirsuta</name>
    <dbReference type="NCBI Taxonomy" id="260670"/>
    <lineage>
        <taxon>Eukaryota</taxon>
        <taxon>Fungi</taxon>
        <taxon>Dikarya</taxon>
        <taxon>Ascomycota</taxon>
        <taxon>Pezizomycotina</taxon>
        <taxon>Sordariomycetes</taxon>
        <taxon>Sordariomycetidae</taxon>
        <taxon>Sordariales</taxon>
        <taxon>Lasiosphaeriaceae</taxon>
        <taxon>Lasiosphaeris</taxon>
    </lineage>
</organism>
<gene>
    <name evidence="2" type="ORF">B0H67DRAFT_638067</name>
</gene>
<sequence>MAGAKRQVAALPLTQTPDLEAGWESSEVTIQDPPDPQQGGVVAAKRGAETKEEVKGEGSAVVGRAWPDAAVEVAKTEVGKTLADGLRWFVISLDVFETANNRLIRLGRQQPVVRKLHKLRAPSRKKDTSLEKVARRIGRVPPLHDHFLQPKGVGKESPMEDLASAAALEGNRKDRHKEERKRRLQ</sequence>
<feature type="region of interest" description="Disordered" evidence="1">
    <location>
        <begin position="1"/>
        <end position="50"/>
    </location>
</feature>
<comment type="caution">
    <text evidence="2">The sequence shown here is derived from an EMBL/GenBank/DDBJ whole genome shotgun (WGS) entry which is preliminary data.</text>
</comment>
<evidence type="ECO:0000313" key="3">
    <source>
        <dbReference type="Proteomes" id="UP001172102"/>
    </source>
</evidence>
<evidence type="ECO:0000313" key="2">
    <source>
        <dbReference type="EMBL" id="KAK0729449.1"/>
    </source>
</evidence>
<reference evidence="2" key="1">
    <citation type="submission" date="2023-06" db="EMBL/GenBank/DDBJ databases">
        <title>Genome-scale phylogeny and comparative genomics of the fungal order Sordariales.</title>
        <authorList>
            <consortium name="Lawrence Berkeley National Laboratory"/>
            <person name="Hensen N."/>
            <person name="Bonometti L."/>
            <person name="Westerberg I."/>
            <person name="Brannstrom I.O."/>
            <person name="Guillou S."/>
            <person name="Cros-Aarteil S."/>
            <person name="Calhoun S."/>
            <person name="Haridas S."/>
            <person name="Kuo A."/>
            <person name="Mondo S."/>
            <person name="Pangilinan J."/>
            <person name="Riley R."/>
            <person name="Labutti K."/>
            <person name="Andreopoulos B."/>
            <person name="Lipzen A."/>
            <person name="Chen C."/>
            <person name="Yanf M."/>
            <person name="Daum C."/>
            <person name="Ng V."/>
            <person name="Clum A."/>
            <person name="Steindorff A."/>
            <person name="Ohm R."/>
            <person name="Martin F."/>
            <person name="Silar P."/>
            <person name="Natvig D."/>
            <person name="Lalanne C."/>
            <person name="Gautier V."/>
            <person name="Ament-Velasquez S.L."/>
            <person name="Kruys A."/>
            <person name="Hutchinson M.I."/>
            <person name="Powell A.J."/>
            <person name="Barry K."/>
            <person name="Miller A.N."/>
            <person name="Grigoriev I.V."/>
            <person name="Debuchy R."/>
            <person name="Gladieux P."/>
            <person name="Thoren M.H."/>
            <person name="Johannesson H."/>
        </authorList>
    </citation>
    <scope>NUCLEOTIDE SEQUENCE</scope>
    <source>
        <strain evidence="2">SMH4607-1</strain>
    </source>
</reference>